<feature type="transmembrane region" description="Helical" evidence="6">
    <location>
        <begin position="12"/>
        <end position="34"/>
    </location>
</feature>
<dbReference type="InterPro" id="IPR050930">
    <property type="entry name" value="MFS_Vesicular_Transporter"/>
</dbReference>
<evidence type="ECO:0000256" key="1">
    <source>
        <dbReference type="ARBA" id="ARBA00004141"/>
    </source>
</evidence>
<dbReference type="OrthoDB" id="6505564at2759"/>
<evidence type="ECO:0000256" key="2">
    <source>
        <dbReference type="ARBA" id="ARBA00022448"/>
    </source>
</evidence>
<feature type="transmembrane region" description="Helical" evidence="6">
    <location>
        <begin position="143"/>
        <end position="162"/>
    </location>
</feature>
<dbReference type="PANTHER" id="PTHR23506:SF26">
    <property type="entry name" value="MFS-TYPE TRANSPORTER SLC18B1"/>
    <property type="match status" value="1"/>
</dbReference>
<proteinExistence type="predicted"/>
<keyword evidence="4 6" id="KW-1133">Transmembrane helix</keyword>
<feature type="transmembrane region" description="Helical" evidence="6">
    <location>
        <begin position="168"/>
        <end position="188"/>
    </location>
</feature>
<evidence type="ECO:0000256" key="6">
    <source>
        <dbReference type="SAM" id="Phobius"/>
    </source>
</evidence>
<comment type="subcellular location">
    <subcellularLocation>
        <location evidence="1">Membrane</location>
        <topology evidence="1">Multi-pass membrane protein</topology>
    </subcellularLocation>
</comment>
<dbReference type="Gene3D" id="1.20.1250.20">
    <property type="entry name" value="MFS general substrate transporter like domains"/>
    <property type="match status" value="1"/>
</dbReference>
<feature type="transmembrane region" description="Helical" evidence="6">
    <location>
        <begin position="230"/>
        <end position="253"/>
    </location>
</feature>
<feature type="transmembrane region" description="Helical" evidence="6">
    <location>
        <begin position="301"/>
        <end position="322"/>
    </location>
</feature>
<dbReference type="Pfam" id="PF07690">
    <property type="entry name" value="MFS_1"/>
    <property type="match status" value="1"/>
</dbReference>
<evidence type="ECO:0000256" key="3">
    <source>
        <dbReference type="ARBA" id="ARBA00022692"/>
    </source>
</evidence>
<dbReference type="PANTHER" id="PTHR23506">
    <property type="entry name" value="GH10249P"/>
    <property type="match status" value="1"/>
</dbReference>
<feature type="transmembrane region" description="Helical" evidence="6">
    <location>
        <begin position="77"/>
        <end position="98"/>
    </location>
</feature>
<dbReference type="SUPFAM" id="SSF103473">
    <property type="entry name" value="MFS general substrate transporter"/>
    <property type="match status" value="1"/>
</dbReference>
<dbReference type="EMBL" id="NCKV01000968">
    <property type="protein sequence ID" value="RWS29318.1"/>
    <property type="molecule type" value="Genomic_DNA"/>
</dbReference>
<name>A0A443SP60_9ACAR</name>
<dbReference type="GO" id="GO:0016020">
    <property type="term" value="C:membrane"/>
    <property type="evidence" value="ECO:0007669"/>
    <property type="project" value="UniProtKB-SubCell"/>
</dbReference>
<dbReference type="InterPro" id="IPR011701">
    <property type="entry name" value="MFS"/>
</dbReference>
<organism evidence="7 8">
    <name type="scientific">Leptotrombidium deliense</name>
    <dbReference type="NCBI Taxonomy" id="299467"/>
    <lineage>
        <taxon>Eukaryota</taxon>
        <taxon>Metazoa</taxon>
        <taxon>Ecdysozoa</taxon>
        <taxon>Arthropoda</taxon>
        <taxon>Chelicerata</taxon>
        <taxon>Arachnida</taxon>
        <taxon>Acari</taxon>
        <taxon>Acariformes</taxon>
        <taxon>Trombidiformes</taxon>
        <taxon>Prostigmata</taxon>
        <taxon>Anystina</taxon>
        <taxon>Parasitengona</taxon>
        <taxon>Trombiculoidea</taxon>
        <taxon>Trombiculidae</taxon>
        <taxon>Leptotrombidium</taxon>
    </lineage>
</organism>
<dbReference type="Proteomes" id="UP000288716">
    <property type="component" value="Unassembled WGS sequence"/>
</dbReference>
<keyword evidence="8" id="KW-1185">Reference proteome</keyword>
<dbReference type="InterPro" id="IPR036259">
    <property type="entry name" value="MFS_trans_sf"/>
</dbReference>
<feature type="transmembrane region" description="Helical" evidence="6">
    <location>
        <begin position="265"/>
        <end position="289"/>
    </location>
</feature>
<evidence type="ECO:0000313" key="7">
    <source>
        <dbReference type="EMBL" id="RWS29318.1"/>
    </source>
</evidence>
<evidence type="ECO:0000313" key="8">
    <source>
        <dbReference type="Proteomes" id="UP000288716"/>
    </source>
</evidence>
<dbReference type="STRING" id="299467.A0A443SP60"/>
<dbReference type="GO" id="GO:0022857">
    <property type="term" value="F:transmembrane transporter activity"/>
    <property type="evidence" value="ECO:0007669"/>
    <property type="project" value="InterPro"/>
</dbReference>
<evidence type="ECO:0000256" key="4">
    <source>
        <dbReference type="ARBA" id="ARBA00022989"/>
    </source>
</evidence>
<accession>A0A443SP60</accession>
<dbReference type="AlphaFoldDB" id="A0A443SP60"/>
<comment type="caution">
    <text evidence="7">The sequence shown here is derived from an EMBL/GenBank/DDBJ whole genome shotgun (WGS) entry which is preliminary data.</text>
</comment>
<feature type="transmembrane region" description="Helical" evidence="6">
    <location>
        <begin position="328"/>
        <end position="348"/>
    </location>
</feature>
<sequence>MMVDDVKQVIGFVVIYFTVFLSSSTFSLMAPFFPNEALNKGMSTSVTGYVFSIYGISLMTMNLLVGKFLPIFGEKNVIVIGTILNGLSNIAFGCLYYVNDSQLFTILCFVCRIIEGIGDACIETTAYCLTSAKNKAVGSIESCIALGNIFGFIFGGVLFEYSGFCLPFIVIGLLIVTCVPFLIISLNFHNEIEFEKAGETIIDEESSKNITKISETETDSKRPKLSFSQLLTIPEIIITGFVVAFSGIDLAIFEPFIQTFLQSRNIGQILISTSFAASAIAYLFTAIFIGQILESENSINIATIGSFISGVAFLFTDPSFIIPYDFRISFFGFPLLGMGTSMMLIPSIRVMLDFVIKSGYEEKCAQSLISGFRTSLFAFG</sequence>
<gene>
    <name evidence="7" type="ORF">B4U80_12734</name>
</gene>
<dbReference type="VEuPathDB" id="VectorBase:LDEU002722"/>
<reference evidence="7 8" key="1">
    <citation type="journal article" date="2018" name="Gigascience">
        <title>Genomes of trombidid mites reveal novel predicted allergens and laterally-transferred genes associated with secondary metabolism.</title>
        <authorList>
            <person name="Dong X."/>
            <person name="Chaisiri K."/>
            <person name="Xia D."/>
            <person name="Armstrong S.D."/>
            <person name="Fang Y."/>
            <person name="Donnelly M.J."/>
            <person name="Kadowaki T."/>
            <person name="McGarry J.W."/>
            <person name="Darby A.C."/>
            <person name="Makepeace B.L."/>
        </authorList>
    </citation>
    <scope>NUCLEOTIDE SEQUENCE [LARGE SCALE GENOMIC DNA]</scope>
    <source>
        <strain evidence="7">UoL-UT</strain>
    </source>
</reference>
<keyword evidence="5 6" id="KW-0472">Membrane</keyword>
<keyword evidence="3 6" id="KW-0812">Transmembrane</keyword>
<evidence type="ECO:0000256" key="5">
    <source>
        <dbReference type="ARBA" id="ARBA00023136"/>
    </source>
</evidence>
<feature type="transmembrane region" description="Helical" evidence="6">
    <location>
        <begin position="46"/>
        <end position="65"/>
    </location>
</feature>
<protein>
    <submittedName>
        <fullName evidence="7">MFS-type transporter SLC18B1-like protein</fullName>
    </submittedName>
</protein>
<keyword evidence="2" id="KW-0813">Transport</keyword>